<evidence type="ECO:0000313" key="2">
    <source>
        <dbReference type="EMBL" id="QUN06319.1"/>
    </source>
</evidence>
<dbReference type="RefSeq" id="WP_212595333.1">
    <property type="nucleotide sequence ID" value="NZ_CP073587.1"/>
</dbReference>
<dbReference type="PANTHER" id="PTHR39963:SF1">
    <property type="entry name" value="MNMC-LIKE METHYLTRANSFERASE DOMAIN-CONTAINING PROTEIN"/>
    <property type="match status" value="1"/>
</dbReference>
<dbReference type="EMBL" id="CP073587">
    <property type="protein sequence ID" value="QUN06319.1"/>
    <property type="molecule type" value="Genomic_DNA"/>
</dbReference>
<reference evidence="2 3" key="1">
    <citation type="submission" date="2021-04" db="EMBL/GenBank/DDBJ databases">
        <title>Novel species identification of genus Shewanella.</title>
        <authorList>
            <person name="Liu G."/>
        </authorList>
    </citation>
    <scope>NUCLEOTIDE SEQUENCE [LARGE SCALE GENOMIC DNA]</scope>
    <source>
        <strain evidence="2 3">FJAT-54481</strain>
    </source>
</reference>
<dbReference type="NCBIfam" id="NF033855">
    <property type="entry name" value="tRNA_MNMC2"/>
    <property type="match status" value="1"/>
</dbReference>
<dbReference type="Gene3D" id="3.40.50.150">
    <property type="entry name" value="Vaccinia Virus protein VP39"/>
    <property type="match status" value="1"/>
</dbReference>
<organism evidence="2 3">
    <name type="scientific">Shewanella yunxiaonensis</name>
    <dbReference type="NCBI Taxonomy" id="2829809"/>
    <lineage>
        <taxon>Bacteria</taxon>
        <taxon>Pseudomonadati</taxon>
        <taxon>Pseudomonadota</taxon>
        <taxon>Gammaproteobacteria</taxon>
        <taxon>Alteromonadales</taxon>
        <taxon>Shewanellaceae</taxon>
        <taxon>Shewanella</taxon>
    </lineage>
</organism>
<feature type="domain" description="MnmC-like methyltransferase" evidence="1">
    <location>
        <begin position="148"/>
        <end position="234"/>
    </location>
</feature>
<dbReference type="Proteomes" id="UP000679575">
    <property type="component" value="Chromosome"/>
</dbReference>
<gene>
    <name evidence="2" type="primary">mnmD</name>
    <name evidence="2" type="ORF">KDN34_02305</name>
</gene>
<evidence type="ECO:0000259" key="1">
    <source>
        <dbReference type="Pfam" id="PF05430"/>
    </source>
</evidence>
<protein>
    <submittedName>
        <fullName evidence="2">tRNA (5-methylaminomethyl-2-thiouridine)(34)-methyltransferase MnmD</fullName>
    </submittedName>
</protein>
<name>A0ABX7YVI9_9GAMM</name>
<keyword evidence="3" id="KW-1185">Reference proteome</keyword>
<accession>A0ABX7YVI9</accession>
<dbReference type="PANTHER" id="PTHR39963">
    <property type="entry name" value="SLL0983 PROTEIN"/>
    <property type="match status" value="1"/>
</dbReference>
<dbReference type="InterPro" id="IPR047785">
    <property type="entry name" value="tRNA_MNMC2"/>
</dbReference>
<dbReference type="InterPro" id="IPR029063">
    <property type="entry name" value="SAM-dependent_MTases_sf"/>
</dbReference>
<dbReference type="SUPFAM" id="SSF53335">
    <property type="entry name" value="S-adenosyl-L-methionine-dependent methyltransferases"/>
    <property type="match status" value="1"/>
</dbReference>
<evidence type="ECO:0000313" key="3">
    <source>
        <dbReference type="Proteomes" id="UP000679575"/>
    </source>
</evidence>
<dbReference type="Pfam" id="PF05430">
    <property type="entry name" value="Methyltransf_30"/>
    <property type="match status" value="1"/>
</dbReference>
<sequence>MMEQVTLQVTDDGSHTLFNASLNETYHSHKGAIAESRYVFIGAGFDEIINTFNALAIFEVGFGTGLNALLTLGHFQQVNQQRQMQHLPLLTVRYISIEPYPLTRELISSLNYKQLLTPEYSPLFDALHDCPWEQATELVPGFLLTKCRRRLEQVSLPEQQVNLIYFDAFAPNKQPEVWQSENLGKCYGMLQPGGLLVSYCANGQFKRDLKAVGFNVKAYPGALGKREMTRAWKPAV</sequence>
<dbReference type="InterPro" id="IPR008471">
    <property type="entry name" value="MnmC-like_methylTransf"/>
</dbReference>
<proteinExistence type="predicted"/>